<evidence type="ECO:0000313" key="7">
    <source>
        <dbReference type="EMBL" id="TPX70769.1"/>
    </source>
</evidence>
<feature type="compositionally biased region" description="Polar residues" evidence="2">
    <location>
        <begin position="130"/>
        <end position="144"/>
    </location>
</feature>
<dbReference type="PANTHER" id="PTHR32085">
    <property type="entry name" value="PROTEIN CSF1"/>
    <property type="match status" value="1"/>
</dbReference>
<dbReference type="InterPro" id="IPR029636">
    <property type="entry name" value="Csf1"/>
</dbReference>
<evidence type="ECO:0000259" key="6">
    <source>
        <dbReference type="Pfam" id="PF21678"/>
    </source>
</evidence>
<evidence type="ECO:0000259" key="5">
    <source>
        <dbReference type="Pfam" id="PF18201"/>
    </source>
</evidence>
<dbReference type="PANTHER" id="PTHR32085:SF3">
    <property type="entry name" value="PROTEIN CSF1"/>
    <property type="match status" value="1"/>
</dbReference>
<keyword evidence="3" id="KW-0812">Transmembrane</keyword>
<feature type="transmembrane region" description="Helical" evidence="3">
    <location>
        <begin position="6"/>
        <end position="24"/>
    </location>
</feature>
<name>A0A507F3A8_9FUNG</name>
<dbReference type="InterPro" id="IPR048636">
    <property type="entry name" value="Csf1_N"/>
</dbReference>
<dbReference type="EMBL" id="QEAP01000274">
    <property type="protein sequence ID" value="TPX70769.1"/>
    <property type="molecule type" value="Genomic_DNA"/>
</dbReference>
<proteinExistence type="inferred from homology"/>
<dbReference type="InterPro" id="IPR012981">
    <property type="entry name" value="PIH1_N"/>
</dbReference>
<evidence type="ECO:0000313" key="8">
    <source>
        <dbReference type="Proteomes" id="UP000320333"/>
    </source>
</evidence>
<accession>A0A507F3A8</accession>
<dbReference type="GO" id="GO:0006113">
    <property type="term" value="P:fermentation"/>
    <property type="evidence" value="ECO:0007669"/>
    <property type="project" value="InterPro"/>
</dbReference>
<feature type="compositionally biased region" description="Polar residues" evidence="2">
    <location>
        <begin position="152"/>
        <end position="166"/>
    </location>
</feature>
<comment type="similarity">
    <text evidence="1">Belongs to the PIH1 family.</text>
</comment>
<dbReference type="InterPro" id="IPR041442">
    <property type="entry name" value="PIH1D1/2/3_CS-like"/>
</dbReference>
<feature type="region of interest" description="Disordered" evidence="2">
    <location>
        <begin position="3378"/>
        <end position="3430"/>
    </location>
</feature>
<gene>
    <name evidence="7" type="ORF">CcCBS67573_g06420</name>
</gene>
<feature type="region of interest" description="Disordered" evidence="2">
    <location>
        <begin position="295"/>
        <end position="328"/>
    </location>
</feature>
<keyword evidence="3" id="KW-0472">Membrane</keyword>
<feature type="domain" description="PIH1D1/2/3 CS-like" evidence="5">
    <location>
        <begin position="3467"/>
        <end position="3571"/>
    </location>
</feature>
<keyword evidence="8" id="KW-1185">Reference proteome</keyword>
<dbReference type="STRING" id="246404.A0A507F3A8"/>
<dbReference type="Pfam" id="PF08190">
    <property type="entry name" value="PIH1"/>
    <property type="match status" value="1"/>
</dbReference>
<evidence type="ECO:0000259" key="4">
    <source>
        <dbReference type="Pfam" id="PF08190"/>
    </source>
</evidence>
<organism evidence="7 8">
    <name type="scientific">Chytriomyces confervae</name>
    <dbReference type="NCBI Taxonomy" id="246404"/>
    <lineage>
        <taxon>Eukaryota</taxon>
        <taxon>Fungi</taxon>
        <taxon>Fungi incertae sedis</taxon>
        <taxon>Chytridiomycota</taxon>
        <taxon>Chytridiomycota incertae sedis</taxon>
        <taxon>Chytridiomycetes</taxon>
        <taxon>Chytridiales</taxon>
        <taxon>Chytriomycetaceae</taxon>
        <taxon>Chytriomyces</taxon>
    </lineage>
</organism>
<keyword evidence="3" id="KW-1133">Transmembrane helix</keyword>
<dbReference type="Pfam" id="PF21678">
    <property type="entry name" value="Csf1_N"/>
    <property type="match status" value="1"/>
</dbReference>
<comment type="caution">
    <text evidence="7">The sequence shown here is derived from an EMBL/GenBank/DDBJ whole genome shotgun (WGS) entry which is preliminary data.</text>
</comment>
<dbReference type="GO" id="GO:0016020">
    <property type="term" value="C:membrane"/>
    <property type="evidence" value="ECO:0007669"/>
    <property type="project" value="InterPro"/>
</dbReference>
<feature type="compositionally biased region" description="Low complexity" evidence="2">
    <location>
        <begin position="299"/>
        <end position="314"/>
    </location>
</feature>
<dbReference type="OrthoDB" id="10051416at2759"/>
<dbReference type="Proteomes" id="UP000320333">
    <property type="component" value="Unassembled WGS sequence"/>
</dbReference>
<feature type="domain" description="Csf1 N-terminal" evidence="6">
    <location>
        <begin position="402"/>
        <end position="783"/>
    </location>
</feature>
<dbReference type="Pfam" id="PF18201">
    <property type="entry name" value="PIH1_CS"/>
    <property type="match status" value="1"/>
</dbReference>
<feature type="region of interest" description="Disordered" evidence="2">
    <location>
        <begin position="1125"/>
        <end position="1148"/>
    </location>
</feature>
<evidence type="ECO:0000256" key="1">
    <source>
        <dbReference type="ARBA" id="ARBA00008511"/>
    </source>
</evidence>
<feature type="region of interest" description="Disordered" evidence="2">
    <location>
        <begin position="3444"/>
        <end position="3471"/>
    </location>
</feature>
<reference evidence="7 8" key="1">
    <citation type="journal article" date="2019" name="Sci. Rep.">
        <title>Comparative genomics of chytrid fungi reveal insights into the obligate biotrophic and pathogenic lifestyle of Synchytrium endobioticum.</title>
        <authorList>
            <person name="van de Vossenberg B.T.L.H."/>
            <person name="Warris S."/>
            <person name="Nguyen H.D.T."/>
            <person name="van Gent-Pelzer M.P.E."/>
            <person name="Joly D.L."/>
            <person name="van de Geest H.C."/>
            <person name="Bonants P.J.M."/>
            <person name="Smith D.S."/>
            <person name="Levesque C.A."/>
            <person name="van der Lee T.A.J."/>
        </authorList>
    </citation>
    <scope>NUCLEOTIDE SEQUENCE [LARGE SCALE GENOMIC DNA]</scope>
    <source>
        <strain evidence="7 8">CBS 675.73</strain>
    </source>
</reference>
<sequence>MIDYVLFTGVCFGTALLATVHLYYMPRIFALCATLMMRLVLRDARVSVVSLSVAPLSGKLMFKGLKYSSKDLSLAVLRGHVTLRYWANKNHSKQVHPLMIRLDGFELFIFNNSPAYDHLKSILETEKYSSPGNGNLPSTHTPTIGSHPAQPRASTDLLSPNRNNQGDGAHTNQHRADSKTKAALPAATHSAFSRYLATLLPIEIVGAKGAVVVGNPDLKTLFVVDFKEARGSYSRTELAPAILQLRPPISRYNLSLNLAACKFSFRANSDFKDPLLNQAARVRFAQARQEALRRRRAWSGRTRSSSASRQQESISQDRRAEGDDVFDNTEGGVEWIGLGRYADDADTPLSKGAQPRGTNRLNAGREFSDEYARVEEAIVAESVQLDYYSEDAGIAGYDSSLPPPKWGIDLILNKSTVNYGPWTNRQRSMIQSYFFPPSYRTSKVTEEPETGYHQHFTNFLLKFKFNEGCTFRVPFRGVSKELIPTKSTADQRTQLAYQNPSWLEFKCSGPDSYLELDIPMTSPANGYCTAITFNMTDMSIATSLNYASFLQAESFHVRALMQSPLKWNGERVWNYEVNVNQGKLHFLMDHVSLLQDLGRDFSYNPGVPNPDIFVPIAHNCKLNLKDLDLYLCTNQQNVIHKATHPEENSFIILSSDFVAVSLEIPYLLYAPAIYGIVCDVTINNGKLTMSHPPSHAIGAFMKDAEKHVGEFKTLGINVNYEYANVDHPAPVANPDSLSIDVELDSAALKAYGFVINAFIDLLANYLSASSHFLGIEEYRARLAELLKMKGRNPVPEKLPPVSENDYEIAVDIKLRDSHLVLPEDLFECKTGSILHADLATIELASNSVEQDLKFLVSPVIWTRTQIPADFSVESVHDAYEMALLIEHNCVKLLGLDIFNRQLLGPQPNYKSYAMDLICHCHSISADILPPFLHGVWASLNSIMHHLRDLDDALPAQDSPPVINLVKFRVDPVKISLWGQDSVTILDVPEGIKVQYDSFITSKWTSRTLVDIPVITAKALIVGEENKTLNKPFADYEWNEVLNFETSASLGFFTHSEQLDQLRRMQREFVAREDSETLRCEHLFAIAATSSQQLNSTLFKIPVGLDYDLDYDRFASKRARAKTYSVSNARRNSDRLPKSEGASPYAHRSSSFLGSRFSLDATYKTHLRSYRGVRSKSDPDVTEFVSYHGDFETKNRSTSRRRAFPYQEIELLNNADFTESTPHSKLIVRTSECLKVLLTPFALKVVEQFIESSLEVGKNNFGSQLLDALQIYYTKLVTTPVSAAPAYTTLIISAPEVHIQSIQDMEFPDKNKSKRHDFLDSTLCAMDVQAINLLQVVNFGSKKGAASSSNMQVVDLHFSLDIEGLKTSMRFLDSMQYSERKTKIKGIPHSKQLNSEFPELPSTSPVVFDLFSSNIKILCDFEAGLGIAPSNAGVSIQSQSFEFVFVDETVEIAAGALMVWLVCAQDLYGIVNRYISQERMQLQALVNDLVLNSLKNVALRDPRFLSTPSAIWILGTSYRKHQTDPGWRMLQKLKQSQFHMNFSSLSSDAQKKRLHITDVSGNLSKFLGTRVDLAKNLLHALIFDVGPKDPQETDFIQMLSTLIPSLEVAGENVRITSIDSGSSDSVLHCRNFLIDLSSMLRRKLDIVPVKASQSPLKDSRFLDVLGVVSVAKISMTLNPNILRLFRHIARVYNRLSQVSIANTSSGQVKQKQFSQSIDFAVSFIAIVNEVTLAATANNLQMKTVLKKIGFQGNYYSKPALFRVPETLSLSGALQMKNGMFDVSETSSHGVQSLFSVQVVDVASSLAGGSHSLLGIDCVEVRLPKSLVKLQAFFEQWGNALPDYDLLINKFMKELERPSANHQKVALSLDIGPSTQNIQVVVKSFVLISDLLSNLRCRYSINNFLLLVRRNIEAGRVENMCTSRIASHKLEFEAQKKLGSLSPHEMSAYLLPTVMFEGTYETSPMHPSNLQASFYVGLVEGALDAHLIDQLLTAQSLLGSEVNDIVEMAMFYYRKRQSGMAAAKIESNPFIYSIKIRVSGIKLAADSPQSRLLLGSNVFTMQIRNSEGTAVAPTKWRLSLKSLSLEFVSNEKILARIIVDIELHNFSTAAQKRRTALMDASVESLEPVHFHVKKVLGVLHPVGMGRIIDFMLFYSKELEQRSLAKQSEIRVMKENAQRLFSSVNSVPMSNQVPDATSFFKNRNFWIEVAQVSIAIPLSDAAGEALLMCIMDMRYESFQLIENRGVIQDISVQFVENFDAAYDSSFLPTSHPVLNRFILREIEGEISQFFKEGFGEISLRAGVKGFNLDLNSSITRYINALIAIYAKEKGLFGSSFTPASYVNNLATPTHQSQNPLATFTKVLLQGELIFGAGVCRISSQSGKSQITEFKEHDRKPSNQNPVLDDSYDEQIFTVPGVGFSLSGTTVLGDETKLSQQIEKGFYITQHIYESENILHPTVLSFFIDIMSSINLDSLGSTSAEIPQANQVSNESTMYSLDGQKHTITYVLKLSQTKVSLSCLPESKVALNFVLEEANVLCSFTPKSETEQKNAINFTCAIKGMNGTLKHAFSPEDCLKWNVSQLVLTASVLFFQDSRQYSLGMDSAFIAGSLNIRQLQDLVLFQRLWIVPLLSAQTSGSDRSPVAQGASPYAAMFRLPGFGSDSEYVDSFHANIRFPQILLSADLGQAIGKASMTTSNLIGSFDIGWGNAAFLSKTLDLSLTAIQCQADGRFSGEANLIAPQLHLAGINAFDNPEVGNVITLVLFNLERVEVQLQFQYERILLLDLQPLDCTLRLVWIEQKGELILCSETSVILDSVKMIISRKTIPAFYQLLNKLQDAMEEKLNVDLSTSPPVSPLLRRTSKGLSRVLISTAANGQTDPKSLMRSVLGYRNGVKALGRAKILVRSTLMNFMRFNFRDPDCARVISKAIQINLEHEPLPDNILQERLSIQIDGVAIKKGTIRSLSPEEERMWTTLEWFSFIGSSPSKNVATIPAITVTLNTVSHLAKWQVEIAGQTDFAAQIDIALNFGLYRFLQDLFEGYDSSYKGKEGQPALQAIKDEIVPQTRNDGVEGKPGDLKVAAFQYVKGDFKFDPQLKVTGEATPRELIEWLGVNKTRMPELLYLNVTSALADAIVWKMASATDFGDKLTATPEEIERISKAMKNKEFRDLFHEYIQEISDPKNKEVGTSPHWNTIRFLLYEREIEALEADRGNNIRWVKPTPGRVLKTRFKSKPAKNSELRDIEKVFINMCTSSEIEEASIARPDETKNGERGQQWSIPYSLDAGRVDVDKSGSKCFVYDCVFNPKTYELGSKMTKFMDLLVQTSLDGVEQRFAVTLDRDVKPLYKTKYKGDIKATVIRTKTDEKNPKIEKKTSLDFIEKVQADKQQTLNQPKPQRPTPPTRTIITGNRYRAGQVASDGVDAPRDNTAAASAEAAPLQQPQRALIQELPSVPQQPAASNQPAAVPSSQSIPQTTTPTYTVTHRASLAYTNYMQTRDRSEANPPRPDALVLSIDLPKCTSAAEVSLDTVKNGWACHIHAGFSNGAGEYDVNIDLPFQVTEEGGNAQFDKARRILRVELPCVPAPREEIPLADVPFEADEVVDGGAVQTENVGADSQFENDVRDTKPVDNDAETTLVSEQETISENTLTAANTIEPEIAPLQCQQPVESNTASKAPAPTSLLQQEVSIDIVDAESSGIVADKPADIEMEDDIHAALSSLQPCVPTADELEQLAHAAVKSGMMGPSWNVKSIDDVFELALDDGNVADEAEEALTVGGPQTHVVELKKDTCLKSRLIFEMDD</sequence>
<evidence type="ECO:0000256" key="2">
    <source>
        <dbReference type="SAM" id="MobiDB-lite"/>
    </source>
</evidence>
<evidence type="ECO:0000256" key="3">
    <source>
        <dbReference type="SAM" id="Phobius"/>
    </source>
</evidence>
<feature type="region of interest" description="Disordered" evidence="2">
    <location>
        <begin position="130"/>
        <end position="183"/>
    </location>
</feature>
<protein>
    <submittedName>
        <fullName evidence="7">Uncharacterized protein</fullName>
    </submittedName>
</protein>
<feature type="domain" description="PIH1 N-terminal" evidence="4">
    <location>
        <begin position="3192"/>
        <end position="3358"/>
    </location>
</feature>